<dbReference type="STRING" id="364199.SAMN04489858_10988"/>
<name>A0A1I0GUL7_9RHOB</name>
<dbReference type="GO" id="GO:0003677">
    <property type="term" value="F:DNA binding"/>
    <property type="evidence" value="ECO:0007669"/>
    <property type="project" value="InterPro"/>
</dbReference>
<sequence>MTGVQSLITPDDVRRLVRYDAETGRLYWLPRPPEMFPTGRYSTERRAALWNSRWAGREAFTSASHGYRSGLICDRKMQAHRVAWAVIHGRWPNGEIDHINGDRSDNRLANLREVTKRENHRNMAIRSDNTSGVTGVYWAREKGKWAAYIKADKMVALGRYDTFAEAVAARRAAEKVLGYHPNHGRR</sequence>
<dbReference type="OrthoDB" id="388551at2"/>
<evidence type="ECO:0000259" key="1">
    <source>
        <dbReference type="Pfam" id="PF13392"/>
    </source>
</evidence>
<dbReference type="Gene3D" id="3.90.75.20">
    <property type="match status" value="1"/>
</dbReference>
<keyword evidence="3" id="KW-1185">Reference proteome</keyword>
<dbReference type="InterPro" id="IPR016177">
    <property type="entry name" value="DNA-bd_dom_sf"/>
</dbReference>
<dbReference type="AlphaFoldDB" id="A0A1I0GUL7"/>
<dbReference type="RefSeq" id="WP_090735668.1">
    <property type="nucleotide sequence ID" value="NZ_FOHO01000009.1"/>
</dbReference>
<dbReference type="SUPFAM" id="SSF54060">
    <property type="entry name" value="His-Me finger endonucleases"/>
    <property type="match status" value="1"/>
</dbReference>
<protein>
    <submittedName>
        <fullName evidence="2">AP2 domain-containing protein</fullName>
    </submittedName>
</protein>
<dbReference type="EMBL" id="FOHO01000009">
    <property type="protein sequence ID" value="SET74833.1"/>
    <property type="molecule type" value="Genomic_DNA"/>
</dbReference>
<feature type="domain" description="HNH nuclease" evidence="1">
    <location>
        <begin position="79"/>
        <end position="121"/>
    </location>
</feature>
<dbReference type="InterPro" id="IPR003615">
    <property type="entry name" value="HNH_nuc"/>
</dbReference>
<dbReference type="Pfam" id="PF13392">
    <property type="entry name" value="HNH_3"/>
    <property type="match status" value="1"/>
</dbReference>
<reference evidence="2 3" key="1">
    <citation type="submission" date="2016-10" db="EMBL/GenBank/DDBJ databases">
        <authorList>
            <person name="de Groot N.N."/>
        </authorList>
    </citation>
    <scope>NUCLEOTIDE SEQUENCE [LARGE SCALE GENOMIC DNA]</scope>
    <source>
        <strain evidence="2 3">DSM 17862</strain>
    </source>
</reference>
<dbReference type="SUPFAM" id="SSF54171">
    <property type="entry name" value="DNA-binding domain"/>
    <property type="match status" value="1"/>
</dbReference>
<organism evidence="2 3">
    <name type="scientific">Paracoccus homiensis</name>
    <dbReference type="NCBI Taxonomy" id="364199"/>
    <lineage>
        <taxon>Bacteria</taxon>
        <taxon>Pseudomonadati</taxon>
        <taxon>Pseudomonadota</taxon>
        <taxon>Alphaproteobacteria</taxon>
        <taxon>Rhodobacterales</taxon>
        <taxon>Paracoccaceae</taxon>
        <taxon>Paracoccus</taxon>
    </lineage>
</organism>
<proteinExistence type="predicted"/>
<dbReference type="Proteomes" id="UP000199180">
    <property type="component" value="Unassembled WGS sequence"/>
</dbReference>
<accession>A0A1I0GUL7</accession>
<evidence type="ECO:0000313" key="2">
    <source>
        <dbReference type="EMBL" id="SET74833.1"/>
    </source>
</evidence>
<dbReference type="InterPro" id="IPR044925">
    <property type="entry name" value="His-Me_finger_sf"/>
</dbReference>
<gene>
    <name evidence="2" type="ORF">SAMN04489858_10988</name>
</gene>
<evidence type="ECO:0000313" key="3">
    <source>
        <dbReference type="Proteomes" id="UP000199180"/>
    </source>
</evidence>